<dbReference type="EMBL" id="CAEZST010000002">
    <property type="protein sequence ID" value="CAB4540711.1"/>
    <property type="molecule type" value="Genomic_DNA"/>
</dbReference>
<dbReference type="EMBL" id="CAEZTO010000005">
    <property type="protein sequence ID" value="CAB4569362.1"/>
    <property type="molecule type" value="Genomic_DNA"/>
</dbReference>
<gene>
    <name evidence="3" type="ORF">UFOPK1503_00224</name>
    <name evidence="4" type="ORF">UFOPK1693_00571</name>
</gene>
<reference evidence="3" key="1">
    <citation type="submission" date="2020-05" db="EMBL/GenBank/DDBJ databases">
        <authorList>
            <person name="Chiriac C."/>
            <person name="Salcher M."/>
            <person name="Ghai R."/>
            <person name="Kavagutti S V."/>
        </authorList>
    </citation>
    <scope>NUCLEOTIDE SEQUENCE</scope>
</reference>
<protein>
    <submittedName>
        <fullName evidence="3">Unannotated protein</fullName>
    </submittedName>
</protein>
<accession>A0A6J6BNS5</accession>
<dbReference type="Pfam" id="PF26035">
    <property type="entry name" value="DUF8010"/>
    <property type="match status" value="1"/>
</dbReference>
<dbReference type="InterPro" id="IPR058323">
    <property type="entry name" value="DUF8010"/>
</dbReference>
<name>A0A6J6BNS5_9ZZZZ</name>
<evidence type="ECO:0000259" key="2">
    <source>
        <dbReference type="Pfam" id="PF26572"/>
    </source>
</evidence>
<feature type="domain" description="DUF8185" evidence="2">
    <location>
        <begin position="109"/>
        <end position="209"/>
    </location>
</feature>
<evidence type="ECO:0000259" key="1">
    <source>
        <dbReference type="Pfam" id="PF26035"/>
    </source>
</evidence>
<evidence type="ECO:0000313" key="3">
    <source>
        <dbReference type="EMBL" id="CAB4540711.1"/>
    </source>
</evidence>
<dbReference type="InterPro" id="IPR058498">
    <property type="entry name" value="DUF8185"/>
</dbReference>
<organism evidence="3">
    <name type="scientific">freshwater metagenome</name>
    <dbReference type="NCBI Taxonomy" id="449393"/>
    <lineage>
        <taxon>unclassified sequences</taxon>
        <taxon>metagenomes</taxon>
        <taxon>ecological metagenomes</taxon>
    </lineage>
</organism>
<feature type="domain" description="DUF8010" evidence="1">
    <location>
        <begin position="2"/>
        <end position="106"/>
    </location>
</feature>
<dbReference type="Pfam" id="PF26572">
    <property type="entry name" value="DUF8185"/>
    <property type="match status" value="1"/>
</dbReference>
<proteinExistence type="predicted"/>
<evidence type="ECO:0000313" key="4">
    <source>
        <dbReference type="EMBL" id="CAB4569362.1"/>
    </source>
</evidence>
<dbReference type="AlphaFoldDB" id="A0A6J6BNS5"/>
<sequence length="214" mass="23551">MQTLRFPDPRDTTDLRSFLARAKRLDEDGVVKFRAFGDILACYVSPIYSGSLLADGPTILGLRTIQLASPSELDSCYAIEEVLERLTESTSELKLPKETARAAWTGITPPRQGWEEFGTVSQEQISKWAKDGIEEVARTLPTSVGSAIAARVRLGIWGKTVSLEFNLPGGSAFAMAGLGFMQKDEEIKVFRTNGWVRLTSSYGHVMAKQSFKVA</sequence>